<keyword evidence="2" id="KW-1185">Reference proteome</keyword>
<dbReference type="EMBL" id="ML977343">
    <property type="protein sequence ID" value="KAF2109325.1"/>
    <property type="molecule type" value="Genomic_DNA"/>
</dbReference>
<evidence type="ECO:0000313" key="1">
    <source>
        <dbReference type="EMBL" id="KAF2109325.1"/>
    </source>
</evidence>
<dbReference type="Proteomes" id="UP000799770">
    <property type="component" value="Unassembled WGS sequence"/>
</dbReference>
<sequence length="381" mass="43538">MSRPAVVIEPEKRIPLDTELVETLVSSLKDAFTTANELYQKLKEFQTDFDDPKHSWRGSLYAEDTNSDRRQFGRRERWRSRSRSKGRKDVEFRDVEAFEMSGNRGIVKDAFRKGYDAFGEKFANGDLLAQSQLQTAIMTIQHAVIAAFQTCCWVNRIKKHEIVHHLAQLHGATSYSRQKALNAMTKLSERLSAGASSDRSSTLLPYPEEDINMTALAIRSKSPSRERSRLRGQHGAHEAYHVFPHKAYEGRAPKVPNSIFCPYARDLQNDLHQPVSDDFKAEGDGRCPYCRFYISIRPGGLWAFSVTDGRGRKQHSQTTFEIGNRFVIKSHRDGGSYACVLCARYRKEDTTCREIRALIEHVREEHPIAEIESDIDIVEVV</sequence>
<reference evidence="1" key="1">
    <citation type="journal article" date="2020" name="Stud. Mycol.">
        <title>101 Dothideomycetes genomes: a test case for predicting lifestyles and emergence of pathogens.</title>
        <authorList>
            <person name="Haridas S."/>
            <person name="Albert R."/>
            <person name="Binder M."/>
            <person name="Bloem J."/>
            <person name="Labutti K."/>
            <person name="Salamov A."/>
            <person name="Andreopoulos B."/>
            <person name="Baker S."/>
            <person name="Barry K."/>
            <person name="Bills G."/>
            <person name="Bluhm B."/>
            <person name="Cannon C."/>
            <person name="Castanera R."/>
            <person name="Culley D."/>
            <person name="Daum C."/>
            <person name="Ezra D."/>
            <person name="Gonzalez J."/>
            <person name="Henrissat B."/>
            <person name="Kuo A."/>
            <person name="Liang C."/>
            <person name="Lipzen A."/>
            <person name="Lutzoni F."/>
            <person name="Magnuson J."/>
            <person name="Mondo S."/>
            <person name="Nolan M."/>
            <person name="Ohm R."/>
            <person name="Pangilinan J."/>
            <person name="Park H.-J."/>
            <person name="Ramirez L."/>
            <person name="Alfaro M."/>
            <person name="Sun H."/>
            <person name="Tritt A."/>
            <person name="Yoshinaga Y."/>
            <person name="Zwiers L.-H."/>
            <person name="Turgeon B."/>
            <person name="Goodwin S."/>
            <person name="Spatafora J."/>
            <person name="Crous P."/>
            <person name="Grigoriev I."/>
        </authorList>
    </citation>
    <scope>NUCLEOTIDE SEQUENCE</scope>
    <source>
        <strain evidence="1">CBS 627.86</strain>
    </source>
</reference>
<dbReference type="OrthoDB" id="5309037at2759"/>
<dbReference type="PANTHER" id="PTHR42354:SF1">
    <property type="entry name" value="C2H2-TYPE DOMAIN-CONTAINING PROTEIN"/>
    <property type="match status" value="1"/>
</dbReference>
<name>A0A6A5YQE4_9PLEO</name>
<accession>A0A6A5YQE4</accession>
<protein>
    <submittedName>
        <fullName evidence="1">Uncharacterized protein</fullName>
    </submittedName>
</protein>
<gene>
    <name evidence="1" type="ORF">BDV96DRAFT_652170</name>
</gene>
<evidence type="ECO:0000313" key="2">
    <source>
        <dbReference type="Proteomes" id="UP000799770"/>
    </source>
</evidence>
<dbReference type="AlphaFoldDB" id="A0A6A5YQE4"/>
<proteinExistence type="predicted"/>
<organism evidence="1 2">
    <name type="scientific">Lophiotrema nucula</name>
    <dbReference type="NCBI Taxonomy" id="690887"/>
    <lineage>
        <taxon>Eukaryota</taxon>
        <taxon>Fungi</taxon>
        <taxon>Dikarya</taxon>
        <taxon>Ascomycota</taxon>
        <taxon>Pezizomycotina</taxon>
        <taxon>Dothideomycetes</taxon>
        <taxon>Pleosporomycetidae</taxon>
        <taxon>Pleosporales</taxon>
        <taxon>Lophiotremataceae</taxon>
        <taxon>Lophiotrema</taxon>
    </lineage>
</organism>
<dbReference type="PANTHER" id="PTHR42354">
    <property type="entry name" value="C2H2-TYPE DOMAIN-CONTAINING PROTEIN"/>
    <property type="match status" value="1"/>
</dbReference>